<dbReference type="GO" id="GO:0022904">
    <property type="term" value="P:respiratory electron transport chain"/>
    <property type="evidence" value="ECO:0007669"/>
    <property type="project" value="TreeGrafter"/>
</dbReference>
<dbReference type="PROSITE" id="PS51669">
    <property type="entry name" value="4FE4S_MOW_BIS_MGD"/>
    <property type="match status" value="1"/>
</dbReference>
<dbReference type="GO" id="GO:0016020">
    <property type="term" value="C:membrane"/>
    <property type="evidence" value="ECO:0007669"/>
    <property type="project" value="TreeGrafter"/>
</dbReference>
<dbReference type="SMART" id="SM00929">
    <property type="entry name" value="NADH-G_4Fe-4S_3"/>
    <property type="match status" value="1"/>
</dbReference>
<feature type="domain" description="4Fe-4S Mo/W bis-MGD-type" evidence="10">
    <location>
        <begin position="220"/>
        <end position="276"/>
    </location>
</feature>
<dbReference type="InterPro" id="IPR054351">
    <property type="entry name" value="NADH_UbQ_OxRdtase_ferredoxin"/>
</dbReference>
<dbReference type="InterPro" id="IPR006656">
    <property type="entry name" value="Mopterin_OxRdtase"/>
</dbReference>
<dbReference type="PROSITE" id="PS00551">
    <property type="entry name" value="MOLYBDOPTERIN_PROK_1"/>
    <property type="match status" value="1"/>
</dbReference>
<evidence type="ECO:0000259" key="10">
    <source>
        <dbReference type="PROSITE" id="PS51669"/>
    </source>
</evidence>
<evidence type="ECO:0000259" key="11">
    <source>
        <dbReference type="PROSITE" id="PS51839"/>
    </source>
</evidence>
<dbReference type="Pfam" id="PF13510">
    <property type="entry name" value="Fer2_4"/>
    <property type="match status" value="1"/>
</dbReference>
<dbReference type="Pfam" id="PF22117">
    <property type="entry name" value="Fer4_Nqo3"/>
    <property type="match status" value="1"/>
</dbReference>
<dbReference type="PROSITE" id="PS51839">
    <property type="entry name" value="4FE4S_HC3"/>
    <property type="match status" value="1"/>
</dbReference>
<dbReference type="InterPro" id="IPR019574">
    <property type="entry name" value="NADH_UbQ_OxRdtase_Gsu_4Fe4S-bd"/>
</dbReference>
<evidence type="ECO:0000313" key="13">
    <source>
        <dbReference type="Proteomes" id="UP000187338"/>
    </source>
</evidence>
<dbReference type="PROSITE" id="PS51379">
    <property type="entry name" value="4FE4S_FER_2"/>
    <property type="match status" value="2"/>
</dbReference>
<dbReference type="Gene3D" id="3.30.70.20">
    <property type="match status" value="1"/>
</dbReference>
<reference evidence="13" key="1">
    <citation type="submission" date="2016-12" db="EMBL/GenBank/DDBJ databases">
        <title>Draft Genome Sequences od Carboxydothermus pertinax and islandicus, Hydrogenogenic Carboxydotrophic Bacteria.</title>
        <authorList>
            <person name="Fukuyama Y."/>
            <person name="Ohmae K."/>
            <person name="Yoneda Y."/>
            <person name="Yoshida T."/>
            <person name="Sako Y."/>
        </authorList>
    </citation>
    <scope>NUCLEOTIDE SEQUENCE [LARGE SCALE GENOMIC DNA]</scope>
    <source>
        <strain evidence="13">SET</strain>
    </source>
</reference>
<accession>A0A1L8D5M0</accession>
<evidence type="ECO:0000256" key="3">
    <source>
        <dbReference type="ARBA" id="ARBA00022723"/>
    </source>
</evidence>
<evidence type="ECO:0000256" key="4">
    <source>
        <dbReference type="ARBA" id="ARBA00022737"/>
    </source>
</evidence>
<dbReference type="Proteomes" id="UP000187338">
    <property type="component" value="Unassembled WGS sequence"/>
</dbReference>
<comment type="caution">
    <text evidence="12">The sequence shown here is derived from an EMBL/GenBank/DDBJ whole genome shotgun (WGS) entry which is preliminary data.</text>
</comment>
<dbReference type="SUPFAM" id="SSF53706">
    <property type="entry name" value="Formate dehydrogenase/DMSO reductase, domains 1-3"/>
    <property type="match status" value="1"/>
</dbReference>
<dbReference type="Pfam" id="PF00384">
    <property type="entry name" value="Molybdopterin"/>
    <property type="match status" value="1"/>
</dbReference>
<keyword evidence="7" id="KW-0411">Iron-sulfur</keyword>
<dbReference type="Gene3D" id="3.10.20.740">
    <property type="match status" value="1"/>
</dbReference>
<keyword evidence="5" id="KW-0560">Oxidoreductase</keyword>
<gene>
    <name evidence="12" type="ORF">ciss_23950</name>
</gene>
<keyword evidence="2" id="KW-0001">2Fe-2S</keyword>
<keyword evidence="1" id="KW-0004">4Fe-4S</keyword>
<dbReference type="InterPro" id="IPR017896">
    <property type="entry name" value="4Fe4S_Fe-S-bd"/>
</dbReference>
<sequence>MADVTLKINGIEVTVPEGTTILEAAEKAGFKIPTLCHDPELSKPGACRICVVEVKGARNLAASCVTPVAPGMEVLTHSEPVINARREILDLLLSNHPEDCLTCDKMGECALADYAYEYGVRRGSYQGDKNVYPIEDNNPFIVRDMNKCILCGKCVRVCDEIVGYSVIDFINRGFKTKVAPAYDVTLAESNCVFCGSCVTVCPTGALTVKDTRGKFRPWEVKRVKTTCPYCGVGCNFDLLVKDDKVVGVAPNPTSEVNGRFMCVKGRFGYKFIHSGDRLTKPLIKKNGELTEASWDEALTLVAEKLGEIKAKYGSDSIGVLASAKCTNEDNYLLSKFARAVLGTNNIDHCARL</sequence>
<evidence type="ECO:0000313" key="12">
    <source>
        <dbReference type="EMBL" id="GAV26462.1"/>
    </source>
</evidence>
<dbReference type="FunFam" id="3.30.70.20:FF:000035">
    <property type="entry name" value="Iron hydrogenase 1"/>
    <property type="match status" value="1"/>
</dbReference>
<dbReference type="Pfam" id="PF10588">
    <property type="entry name" value="NADH-G_4Fe-4S_3"/>
    <property type="match status" value="1"/>
</dbReference>
<dbReference type="InterPro" id="IPR027467">
    <property type="entry name" value="MopterinOxRdtase_cofactor_BS"/>
</dbReference>
<keyword evidence="4" id="KW-0677">Repeat</keyword>
<dbReference type="Pfam" id="PF04879">
    <property type="entry name" value="Molybdop_Fe4S4"/>
    <property type="match status" value="1"/>
</dbReference>
<dbReference type="FunFam" id="3.10.20.740:FF:000005">
    <property type="entry name" value="NADH:ubiquinone oxidoreductase subunit"/>
    <property type="match status" value="1"/>
</dbReference>
<feature type="domain" description="2Fe-2S ferredoxin-type" evidence="8">
    <location>
        <begin position="2"/>
        <end position="80"/>
    </location>
</feature>
<evidence type="ECO:0000256" key="7">
    <source>
        <dbReference type="ARBA" id="ARBA00023014"/>
    </source>
</evidence>
<dbReference type="GO" id="GO:0051537">
    <property type="term" value="F:2 iron, 2 sulfur cluster binding"/>
    <property type="evidence" value="ECO:0007669"/>
    <property type="project" value="UniProtKB-KW"/>
</dbReference>
<evidence type="ECO:0000259" key="9">
    <source>
        <dbReference type="PROSITE" id="PS51379"/>
    </source>
</evidence>
<dbReference type="SUPFAM" id="SSF54862">
    <property type="entry name" value="4Fe-4S ferredoxins"/>
    <property type="match status" value="1"/>
</dbReference>
<evidence type="ECO:0000256" key="6">
    <source>
        <dbReference type="ARBA" id="ARBA00023004"/>
    </source>
</evidence>
<dbReference type="InterPro" id="IPR017900">
    <property type="entry name" value="4Fe4S_Fe_S_CS"/>
</dbReference>
<dbReference type="PANTHER" id="PTHR43105">
    <property type="entry name" value="RESPIRATORY NITRATE REDUCTASE"/>
    <property type="match status" value="1"/>
</dbReference>
<dbReference type="SUPFAM" id="SSF54292">
    <property type="entry name" value="2Fe-2S ferredoxin-like"/>
    <property type="match status" value="1"/>
</dbReference>
<feature type="domain" description="4Fe-4S ferredoxin-type" evidence="9">
    <location>
        <begin position="182"/>
        <end position="211"/>
    </location>
</feature>
<dbReference type="CDD" id="cd00207">
    <property type="entry name" value="fer2"/>
    <property type="match status" value="1"/>
</dbReference>
<dbReference type="PROSITE" id="PS00198">
    <property type="entry name" value="4FE4S_FER_1"/>
    <property type="match status" value="1"/>
</dbReference>
<dbReference type="GO" id="GO:0051539">
    <property type="term" value="F:4 iron, 4 sulfur cluster binding"/>
    <property type="evidence" value="ECO:0007669"/>
    <property type="project" value="UniProtKB-KW"/>
</dbReference>
<evidence type="ECO:0000256" key="5">
    <source>
        <dbReference type="ARBA" id="ARBA00023002"/>
    </source>
</evidence>
<feature type="domain" description="4Fe-4S ferredoxin-type" evidence="9">
    <location>
        <begin position="139"/>
        <end position="169"/>
    </location>
</feature>
<feature type="domain" description="4Fe-4S His(Cys)3-ligated-type" evidence="11">
    <location>
        <begin position="80"/>
        <end position="119"/>
    </location>
</feature>
<keyword evidence="13" id="KW-1185">Reference proteome</keyword>
<proteinExistence type="predicted"/>
<dbReference type="Gene3D" id="2.20.25.90">
    <property type="entry name" value="ADC-like domains"/>
    <property type="match status" value="1"/>
</dbReference>
<dbReference type="GO" id="GO:0046872">
    <property type="term" value="F:metal ion binding"/>
    <property type="evidence" value="ECO:0007669"/>
    <property type="project" value="UniProtKB-KW"/>
</dbReference>
<dbReference type="InterPro" id="IPR050123">
    <property type="entry name" value="Prok_molybdopt-oxidoreductase"/>
</dbReference>
<evidence type="ECO:0000256" key="1">
    <source>
        <dbReference type="ARBA" id="ARBA00022485"/>
    </source>
</evidence>
<dbReference type="PROSITE" id="PS51085">
    <property type="entry name" value="2FE2S_FER_2"/>
    <property type="match status" value="1"/>
</dbReference>
<name>A0A1L8D5M0_9THEO</name>
<dbReference type="AlphaFoldDB" id="A0A1L8D5M0"/>
<dbReference type="InterPro" id="IPR001041">
    <property type="entry name" value="2Fe-2S_ferredoxin-type"/>
</dbReference>
<dbReference type="STRING" id="661089.ciss_23950"/>
<dbReference type="EMBL" id="BDJL01000142">
    <property type="protein sequence ID" value="GAV26462.1"/>
    <property type="molecule type" value="Genomic_DNA"/>
</dbReference>
<dbReference type="GO" id="GO:0003954">
    <property type="term" value="F:NADH dehydrogenase activity"/>
    <property type="evidence" value="ECO:0007669"/>
    <property type="project" value="TreeGrafter"/>
</dbReference>
<evidence type="ECO:0000259" key="8">
    <source>
        <dbReference type="PROSITE" id="PS51085"/>
    </source>
</evidence>
<dbReference type="InterPro" id="IPR036010">
    <property type="entry name" value="2Fe-2S_ferredoxin-like_sf"/>
</dbReference>
<dbReference type="InterPro" id="IPR006963">
    <property type="entry name" value="Mopterin_OxRdtase_4Fe-4S_dom"/>
</dbReference>
<organism evidence="12 13">
    <name type="scientific">Carboxydothermus islandicus</name>
    <dbReference type="NCBI Taxonomy" id="661089"/>
    <lineage>
        <taxon>Bacteria</taxon>
        <taxon>Bacillati</taxon>
        <taxon>Bacillota</taxon>
        <taxon>Clostridia</taxon>
        <taxon>Thermoanaerobacterales</taxon>
        <taxon>Thermoanaerobacteraceae</taxon>
        <taxon>Carboxydothermus</taxon>
    </lineage>
</organism>
<keyword evidence="6" id="KW-0408">Iron</keyword>
<protein>
    <submittedName>
        <fullName evidence="12">NAD-dependent formate dehydrogenase, alpha subunit, selenocysteine-containing</fullName>
    </submittedName>
</protein>
<evidence type="ECO:0000256" key="2">
    <source>
        <dbReference type="ARBA" id="ARBA00022714"/>
    </source>
</evidence>
<keyword evidence="3" id="KW-0479">Metal-binding</keyword>
<dbReference type="SMART" id="SM00926">
    <property type="entry name" value="Molybdop_Fe4S4"/>
    <property type="match status" value="1"/>
</dbReference>
<dbReference type="PANTHER" id="PTHR43105:SF14">
    <property type="entry name" value="FORMATE DEHYDROGENASE H"/>
    <property type="match status" value="1"/>
</dbReference>
<dbReference type="Gene3D" id="3.40.50.740">
    <property type="match status" value="1"/>
</dbReference>